<dbReference type="AlphaFoldDB" id="A0A9Q0LJN7"/>
<evidence type="ECO:0000313" key="11">
    <source>
        <dbReference type="Proteomes" id="UP001149090"/>
    </source>
</evidence>
<protein>
    <submittedName>
        <fullName evidence="10">Ras gtpase-related</fullName>
    </submittedName>
</protein>
<dbReference type="FunFam" id="3.40.50.300:FF:000080">
    <property type="entry name" value="Ras-like GTPase Ras1"/>
    <property type="match status" value="1"/>
</dbReference>
<evidence type="ECO:0000313" key="10">
    <source>
        <dbReference type="EMBL" id="KAJ5073654.1"/>
    </source>
</evidence>
<name>A0A9Q0LJN7_ANAIG</name>
<dbReference type="InterPro" id="IPR027417">
    <property type="entry name" value="P-loop_NTPase"/>
</dbReference>
<evidence type="ECO:0000256" key="6">
    <source>
        <dbReference type="ARBA" id="ARBA00023134"/>
    </source>
</evidence>
<dbReference type="GO" id="GO:0005886">
    <property type="term" value="C:plasma membrane"/>
    <property type="evidence" value="ECO:0007669"/>
    <property type="project" value="UniProtKB-SubCell"/>
</dbReference>
<dbReference type="OMA" id="FICIREE"/>
<evidence type="ECO:0000256" key="1">
    <source>
        <dbReference type="ARBA" id="ARBA00004193"/>
    </source>
</evidence>
<dbReference type="PROSITE" id="PS51421">
    <property type="entry name" value="RAS"/>
    <property type="match status" value="1"/>
</dbReference>
<organism evidence="10 11">
    <name type="scientific">Anaeramoeba ignava</name>
    <name type="common">Anaerobic marine amoeba</name>
    <dbReference type="NCBI Taxonomy" id="1746090"/>
    <lineage>
        <taxon>Eukaryota</taxon>
        <taxon>Metamonada</taxon>
        <taxon>Anaeramoebidae</taxon>
        <taxon>Anaeramoeba</taxon>
    </lineage>
</organism>
<accession>A0A9Q0LJN7</accession>
<dbReference type="Proteomes" id="UP001149090">
    <property type="component" value="Unassembled WGS sequence"/>
</dbReference>
<keyword evidence="11" id="KW-1185">Reference proteome</keyword>
<evidence type="ECO:0000256" key="9">
    <source>
        <dbReference type="ARBA" id="ARBA00023289"/>
    </source>
</evidence>
<keyword evidence="9" id="KW-0636">Prenylation</keyword>
<dbReference type="GO" id="GO:0005525">
    <property type="term" value="F:GTP binding"/>
    <property type="evidence" value="ECO:0007669"/>
    <property type="project" value="UniProtKB-KW"/>
</dbReference>
<dbReference type="GO" id="GO:0007165">
    <property type="term" value="P:signal transduction"/>
    <property type="evidence" value="ECO:0007669"/>
    <property type="project" value="InterPro"/>
</dbReference>
<dbReference type="SMART" id="SM00175">
    <property type="entry name" value="RAB"/>
    <property type="match status" value="1"/>
</dbReference>
<dbReference type="CDD" id="cd00876">
    <property type="entry name" value="Ras"/>
    <property type="match status" value="1"/>
</dbReference>
<dbReference type="PROSITE" id="PS51420">
    <property type="entry name" value="RHO"/>
    <property type="match status" value="1"/>
</dbReference>
<evidence type="ECO:0000256" key="3">
    <source>
        <dbReference type="ARBA" id="ARBA00022475"/>
    </source>
</evidence>
<dbReference type="InterPro" id="IPR020849">
    <property type="entry name" value="Small_GTPase_Ras-type"/>
</dbReference>
<dbReference type="SMART" id="SM00173">
    <property type="entry name" value="RAS"/>
    <property type="match status" value="1"/>
</dbReference>
<dbReference type="Gene3D" id="3.40.50.300">
    <property type="entry name" value="P-loop containing nucleotide triphosphate hydrolases"/>
    <property type="match status" value="1"/>
</dbReference>
<dbReference type="PANTHER" id="PTHR24070">
    <property type="entry name" value="RAS, DI-RAS, AND RHEB FAMILY MEMBERS OF SMALL GTPASE SUPERFAMILY"/>
    <property type="match status" value="1"/>
</dbReference>
<keyword evidence="3" id="KW-1003">Cell membrane</keyword>
<dbReference type="EMBL" id="JAPDFW010000073">
    <property type="protein sequence ID" value="KAJ5073654.1"/>
    <property type="molecule type" value="Genomic_DNA"/>
</dbReference>
<dbReference type="Pfam" id="PF00071">
    <property type="entry name" value="Ras"/>
    <property type="match status" value="1"/>
</dbReference>
<sequence length="192" mass="21790">MPSYKIVVVGGGGVGKSALTVQLIHSQFIEEYEPTIEDFYQKQVEIDGQVSMLEIIDTAGQEEYALMRDTYVRSGDGFVIVYAINMRSSFDEVTLYKDNILKTKEADHFPMVIVGNKKDLTKNRQVSLDELKDLAKLFQCAYIETSAKTRENVEEAFFQCVRQIRKYNGGKDPKSNDGLPLGPRKKKLCFIL</sequence>
<dbReference type="NCBIfam" id="TIGR00231">
    <property type="entry name" value="small_GTP"/>
    <property type="match status" value="1"/>
</dbReference>
<keyword evidence="4" id="KW-0488">Methylation</keyword>
<evidence type="ECO:0000256" key="7">
    <source>
        <dbReference type="ARBA" id="ARBA00023136"/>
    </source>
</evidence>
<proteinExistence type="inferred from homology"/>
<dbReference type="InterPro" id="IPR005225">
    <property type="entry name" value="Small_GTP-bd"/>
</dbReference>
<evidence type="ECO:0000256" key="4">
    <source>
        <dbReference type="ARBA" id="ARBA00022481"/>
    </source>
</evidence>
<comment type="subcellular location">
    <subcellularLocation>
        <location evidence="1">Cell membrane</location>
        <topology evidence="1">Lipid-anchor</topology>
    </subcellularLocation>
</comment>
<gene>
    <name evidence="10" type="ORF">M0811_08491</name>
</gene>
<reference evidence="10" key="1">
    <citation type="submission" date="2022-10" db="EMBL/GenBank/DDBJ databases">
        <title>Novel sulphate-reducing endosymbionts in the free-living metamonad Anaeramoeba.</title>
        <authorList>
            <person name="Jerlstrom-Hultqvist J."/>
            <person name="Cepicka I."/>
            <person name="Gallot-Lavallee L."/>
            <person name="Salas-Leiva D."/>
            <person name="Curtis B.A."/>
            <person name="Zahonova K."/>
            <person name="Pipaliya S."/>
            <person name="Dacks J."/>
            <person name="Roger A.J."/>
        </authorList>
    </citation>
    <scope>NUCLEOTIDE SEQUENCE</scope>
    <source>
        <strain evidence="10">BMAN</strain>
    </source>
</reference>
<keyword evidence="5" id="KW-0547">Nucleotide-binding</keyword>
<comment type="similarity">
    <text evidence="2">Belongs to the small GTPase superfamily. Ras family.</text>
</comment>
<evidence type="ECO:0000256" key="5">
    <source>
        <dbReference type="ARBA" id="ARBA00022741"/>
    </source>
</evidence>
<dbReference type="PROSITE" id="PS51419">
    <property type="entry name" value="RAB"/>
    <property type="match status" value="1"/>
</dbReference>
<dbReference type="GO" id="GO:0003924">
    <property type="term" value="F:GTPase activity"/>
    <property type="evidence" value="ECO:0007669"/>
    <property type="project" value="InterPro"/>
</dbReference>
<dbReference type="SMART" id="SM00174">
    <property type="entry name" value="RHO"/>
    <property type="match status" value="1"/>
</dbReference>
<comment type="caution">
    <text evidence="10">The sequence shown here is derived from an EMBL/GenBank/DDBJ whole genome shotgun (WGS) entry which is preliminary data.</text>
</comment>
<dbReference type="SUPFAM" id="SSF52540">
    <property type="entry name" value="P-loop containing nucleoside triphosphate hydrolases"/>
    <property type="match status" value="1"/>
</dbReference>
<keyword evidence="8" id="KW-0449">Lipoprotein</keyword>
<dbReference type="InterPro" id="IPR001806">
    <property type="entry name" value="Small_GTPase"/>
</dbReference>
<dbReference type="OrthoDB" id="5976022at2759"/>
<keyword evidence="7" id="KW-0472">Membrane</keyword>
<evidence type="ECO:0000256" key="8">
    <source>
        <dbReference type="ARBA" id="ARBA00023288"/>
    </source>
</evidence>
<dbReference type="PRINTS" id="PR00449">
    <property type="entry name" value="RASTRNSFRMNG"/>
</dbReference>
<keyword evidence="6" id="KW-0342">GTP-binding</keyword>
<evidence type="ECO:0000256" key="2">
    <source>
        <dbReference type="ARBA" id="ARBA00008344"/>
    </source>
</evidence>